<keyword evidence="2" id="KW-0488">Methylation</keyword>
<dbReference type="PANTHER" id="PTHR30093">
    <property type="entry name" value="GENERAL SECRETION PATHWAY PROTEIN G"/>
    <property type="match status" value="1"/>
</dbReference>
<evidence type="ECO:0000256" key="1">
    <source>
        <dbReference type="ARBA" id="ARBA00005233"/>
    </source>
</evidence>
<protein>
    <submittedName>
        <fullName evidence="5">Type IV pilus assembly protein PilA</fullName>
    </submittedName>
</protein>
<sequence length="160" mass="16243">MNKSIRRMSTKAQKGFTLIELMIVVAIIGILAAIAIPQYQDYVVRSKLAAVATATDSIKTAMAEQFQTTGAFPATNAALASIGVNVVPAPNTTITISSTASSGIITTAFTTALGATVPNTATLILTATPATGASTISWGATQTNMTGAAANYVSTKLNGS</sequence>
<dbReference type="GO" id="GO:0007155">
    <property type="term" value="P:cell adhesion"/>
    <property type="evidence" value="ECO:0007669"/>
    <property type="project" value="InterPro"/>
</dbReference>
<dbReference type="Pfam" id="PF07963">
    <property type="entry name" value="N_methyl"/>
    <property type="match status" value="1"/>
</dbReference>
<organism evidence="5 6">
    <name type="scientific">Glaciimonas immobilis</name>
    <dbReference type="NCBI Taxonomy" id="728004"/>
    <lineage>
        <taxon>Bacteria</taxon>
        <taxon>Pseudomonadati</taxon>
        <taxon>Pseudomonadota</taxon>
        <taxon>Betaproteobacteria</taxon>
        <taxon>Burkholderiales</taxon>
        <taxon>Oxalobacteraceae</taxon>
        <taxon>Glaciimonas</taxon>
    </lineage>
</organism>
<dbReference type="AlphaFoldDB" id="A0A840RMW2"/>
<evidence type="ECO:0000313" key="6">
    <source>
        <dbReference type="Proteomes" id="UP000571084"/>
    </source>
</evidence>
<dbReference type="PANTHER" id="PTHR30093:SF34">
    <property type="entry name" value="PREPILIN PEPTIDASE-DEPENDENT PROTEIN D"/>
    <property type="match status" value="1"/>
</dbReference>
<comment type="similarity">
    <text evidence="1 3">Belongs to the N-Me-Phe pilin family.</text>
</comment>
<proteinExistence type="inferred from homology"/>
<dbReference type="Gene3D" id="3.30.700.10">
    <property type="entry name" value="Glycoprotein, Type 4 Pilin"/>
    <property type="match status" value="1"/>
</dbReference>
<comment type="caution">
    <text evidence="5">The sequence shown here is derived from an EMBL/GenBank/DDBJ whole genome shotgun (WGS) entry which is preliminary data.</text>
</comment>
<evidence type="ECO:0000256" key="4">
    <source>
        <dbReference type="SAM" id="Phobius"/>
    </source>
</evidence>
<reference evidence="5 6" key="1">
    <citation type="submission" date="2020-08" db="EMBL/GenBank/DDBJ databases">
        <title>Genomic Encyclopedia of Type Strains, Phase IV (KMG-IV): sequencing the most valuable type-strain genomes for metagenomic binning, comparative biology and taxonomic classification.</title>
        <authorList>
            <person name="Goeker M."/>
        </authorList>
    </citation>
    <scope>NUCLEOTIDE SEQUENCE [LARGE SCALE GENOMIC DNA]</scope>
    <source>
        <strain evidence="5 6">DSM 23240</strain>
    </source>
</reference>
<gene>
    <name evidence="5" type="ORF">HNR39_000146</name>
</gene>
<dbReference type="NCBIfam" id="TIGR02532">
    <property type="entry name" value="IV_pilin_GFxxxE"/>
    <property type="match status" value="1"/>
</dbReference>
<name>A0A840RMW2_9BURK</name>
<dbReference type="InterPro" id="IPR001082">
    <property type="entry name" value="Pilin"/>
</dbReference>
<keyword evidence="4" id="KW-1133">Transmembrane helix</keyword>
<dbReference type="InterPro" id="IPR045584">
    <property type="entry name" value="Pilin-like"/>
</dbReference>
<dbReference type="GO" id="GO:0044096">
    <property type="term" value="C:type IV pilus"/>
    <property type="evidence" value="ECO:0007669"/>
    <property type="project" value="TreeGrafter"/>
</dbReference>
<dbReference type="GO" id="GO:0043107">
    <property type="term" value="P:type IV pilus-dependent motility"/>
    <property type="evidence" value="ECO:0007669"/>
    <property type="project" value="TreeGrafter"/>
</dbReference>
<dbReference type="PROSITE" id="PS00409">
    <property type="entry name" value="PROKAR_NTER_METHYL"/>
    <property type="match status" value="1"/>
</dbReference>
<dbReference type="SUPFAM" id="SSF54523">
    <property type="entry name" value="Pili subunits"/>
    <property type="match status" value="1"/>
</dbReference>
<keyword evidence="4" id="KW-0472">Membrane</keyword>
<evidence type="ECO:0000256" key="2">
    <source>
        <dbReference type="ARBA" id="ARBA00022481"/>
    </source>
</evidence>
<keyword evidence="4" id="KW-0812">Transmembrane</keyword>
<accession>A0A840RMW2</accession>
<evidence type="ECO:0000313" key="5">
    <source>
        <dbReference type="EMBL" id="MBB5198336.1"/>
    </source>
</evidence>
<dbReference type="EMBL" id="JACHHQ010000001">
    <property type="protein sequence ID" value="MBB5198336.1"/>
    <property type="molecule type" value="Genomic_DNA"/>
</dbReference>
<keyword evidence="3" id="KW-0281">Fimbrium</keyword>
<feature type="transmembrane region" description="Helical" evidence="4">
    <location>
        <begin position="21"/>
        <end position="39"/>
    </location>
</feature>
<evidence type="ECO:0000256" key="3">
    <source>
        <dbReference type="RuleBase" id="RU000389"/>
    </source>
</evidence>
<dbReference type="Pfam" id="PF00114">
    <property type="entry name" value="Pilin"/>
    <property type="match status" value="1"/>
</dbReference>
<keyword evidence="6" id="KW-1185">Reference proteome</keyword>
<dbReference type="InterPro" id="IPR012902">
    <property type="entry name" value="N_methyl_site"/>
</dbReference>
<dbReference type="Proteomes" id="UP000571084">
    <property type="component" value="Unassembled WGS sequence"/>
</dbReference>